<feature type="region of interest" description="Disordered" evidence="1">
    <location>
        <begin position="617"/>
        <end position="821"/>
    </location>
</feature>
<dbReference type="EMBL" id="FJOF01000018">
    <property type="protein sequence ID" value="CZR49768.1"/>
    <property type="molecule type" value="Genomic_DNA"/>
</dbReference>
<dbReference type="AlphaFoldDB" id="A0A1L7WAY1"/>
<gene>
    <name evidence="2" type="ORF">FPRO_14755</name>
</gene>
<keyword evidence="3" id="KW-1185">Reference proteome</keyword>
<proteinExistence type="predicted"/>
<organism evidence="2 3">
    <name type="scientific">Fusarium proliferatum (strain ET1)</name>
    <name type="common">Orchid endophyte fungus</name>
    <dbReference type="NCBI Taxonomy" id="1227346"/>
    <lineage>
        <taxon>Eukaryota</taxon>
        <taxon>Fungi</taxon>
        <taxon>Dikarya</taxon>
        <taxon>Ascomycota</taxon>
        <taxon>Pezizomycotina</taxon>
        <taxon>Sordariomycetes</taxon>
        <taxon>Hypocreomycetidae</taxon>
        <taxon>Hypocreales</taxon>
        <taxon>Nectriaceae</taxon>
        <taxon>Fusarium</taxon>
        <taxon>Fusarium fujikuroi species complex</taxon>
    </lineage>
</organism>
<dbReference type="Proteomes" id="UP000183971">
    <property type="component" value="Unassembled WGS sequence"/>
</dbReference>
<feature type="region of interest" description="Disordered" evidence="1">
    <location>
        <begin position="1"/>
        <end position="43"/>
    </location>
</feature>
<protein>
    <submittedName>
        <fullName evidence="2">Uncharacterized protein</fullName>
    </submittedName>
</protein>
<feature type="compositionally biased region" description="Polar residues" evidence="1">
    <location>
        <begin position="634"/>
        <end position="646"/>
    </location>
</feature>
<name>A0A1L7WAY1_FUSPR</name>
<dbReference type="VEuPathDB" id="FungiDB:FPRO_14755"/>
<dbReference type="GeneID" id="42059613"/>
<comment type="caution">
    <text evidence="2">The sequence shown here is derived from an EMBL/GenBank/DDBJ whole genome shotgun (WGS) entry which is preliminary data.</text>
</comment>
<feature type="compositionally biased region" description="Basic and acidic residues" evidence="1">
    <location>
        <begin position="654"/>
        <end position="671"/>
    </location>
</feature>
<feature type="compositionally biased region" description="Low complexity" evidence="1">
    <location>
        <begin position="776"/>
        <end position="813"/>
    </location>
</feature>
<evidence type="ECO:0000313" key="3">
    <source>
        <dbReference type="Proteomes" id="UP000183971"/>
    </source>
</evidence>
<sequence>MAPSSSTTVGKPGRQNKRGRVDDETDEDENRRGKKMCFKDEDSVRDQARKHRILTARMPTNALTSTWSLGKNRRLDTKHVRILCAIFTQGGLSRKAEENHLLVLCSRADVSKMMKHLQRQGRSIDPDTSEELPFFDEWLSVNRGSKAEVMAGQHRIKALEAYVQETGADEKELWWTCEFYDKDTLPLSLNLKLRVNRQDPAMADSHGQVWMQVVAASSQDPDLFRGKAAQVEDQMIDVLQLGSEKQFPTRRLATVWRNERWKEMTTRWCETSIGRATFQISTWDRMISYRIDDYLFTIFRSVLRTLSQLPGDAANEVELADWKKMSEFLGSTRTADQVRTLFYPQSSSSSPSSSNSAQGAKRRLGFLAAMDDGEYEGMYKRILMTPQLRFTNINCLIYLSKDDGKVLFQVMSHVVAWLNKNPSTSSRRDNNKPPLRADIVAKLEHCSDRDVRDAEKRLGIFVWGPEHQDSTSKTASILLQQEVLDFVLQSMADFKSPTVRPYLEQAPKQGDSAQYTKRFSHKTWNGVLTIVRRWVGHDFSSEWMERPHDGHSVHNEQARSADARTSRFTDHLVLTESLGDYIREDPDLAADSASIMEKLGNKAFEAVLHRWLTQQQGQFRPNPEGSHHDYERANASSPVTVTSPRATPNLYEEQGVRAQEKAKNPEYEHHSRSAGVPDSGPDRSELDPDLNPDSVASQPKTPVEIEIVHIQELSPAKAKPSTGKGRHAGTLQRHSLPEKRPPGQHHKTGGSDRVTSRAGAPTPSRQLGTGGKKGMPAASASSSPSTVSSSRPAKGPGPRSSSSSSRIVRSEPSWTRGVEAK</sequence>
<reference evidence="3" key="1">
    <citation type="journal article" date="2016" name="Genome Biol. Evol.">
        <title>Comparative 'omics' of the Fusarium fujikuroi species complex highlights differences in genetic potential and metabolite synthesis.</title>
        <authorList>
            <person name="Niehaus E.-M."/>
            <person name="Muensterkoetter M."/>
            <person name="Proctor R.H."/>
            <person name="Brown D.W."/>
            <person name="Sharon A."/>
            <person name="Idan Y."/>
            <person name="Oren-Young L."/>
            <person name="Sieber C.M."/>
            <person name="Novak O."/>
            <person name="Pencik A."/>
            <person name="Tarkowska D."/>
            <person name="Hromadova K."/>
            <person name="Freeman S."/>
            <person name="Maymon M."/>
            <person name="Elazar M."/>
            <person name="Youssef S.A."/>
            <person name="El-Shabrawy E.S.M."/>
            <person name="Shalaby A.B.A."/>
            <person name="Houterman P."/>
            <person name="Brock N.L."/>
            <person name="Burkhardt I."/>
            <person name="Tsavkelova E.A."/>
            <person name="Dickschat J.S."/>
            <person name="Galuszka P."/>
            <person name="Gueldener U."/>
            <person name="Tudzynski B."/>
        </authorList>
    </citation>
    <scope>NUCLEOTIDE SEQUENCE [LARGE SCALE GENOMIC DNA]</scope>
    <source>
        <strain evidence="3">ET1</strain>
    </source>
</reference>
<accession>A0A1L7WAY1</accession>
<evidence type="ECO:0000313" key="2">
    <source>
        <dbReference type="EMBL" id="CZR49768.1"/>
    </source>
</evidence>
<evidence type="ECO:0000256" key="1">
    <source>
        <dbReference type="SAM" id="MobiDB-lite"/>
    </source>
</evidence>
<dbReference type="RefSeq" id="XP_031090265.1">
    <property type="nucleotide sequence ID" value="XM_031225068.1"/>
</dbReference>